<dbReference type="Gene3D" id="1.10.10.2830">
    <property type="match status" value="1"/>
</dbReference>
<evidence type="ECO:0000256" key="4">
    <source>
        <dbReference type="SAM" id="MobiDB-lite"/>
    </source>
</evidence>
<accession>A0ABS7QY56</accession>
<feature type="region of interest" description="Disordered" evidence="4">
    <location>
        <begin position="1"/>
        <end position="39"/>
    </location>
</feature>
<dbReference type="EMBL" id="JAINVZ010000021">
    <property type="protein sequence ID" value="MBY8888145.1"/>
    <property type="molecule type" value="Genomic_DNA"/>
</dbReference>
<dbReference type="InterPro" id="IPR004437">
    <property type="entry name" value="ParB/RepB/Spo0J"/>
</dbReference>
<dbReference type="InterPro" id="IPR003115">
    <property type="entry name" value="ParB_N"/>
</dbReference>
<keyword evidence="2" id="KW-0159">Chromosome partition</keyword>
<protein>
    <submittedName>
        <fullName evidence="6">ParB/RepB/Spo0J family partition protein</fullName>
    </submittedName>
</protein>
<sequence>MSERRRGLGRGLGALIPAAPSGDKSAAKGAGNTSPSAVPVLTQERGVAAAKVAGLPDHGDRAVSPVVDIPVSRETEPAVSSTSESMAPVAGAHFAELPIDAIKPNPRQPRDVFDEDALAELVTSIKEVGLLQPVVVRQTGPSAYELIMGERRWRACRESGLTRIPAIVRATDDEKLLLDALLENLHRAQLNPLEEAAAYDQLLQDFKCTHEELADRIGRSRSQVSNTLRLLKLSAPVQRRVAAGVLSAGHARALLALDDVQEQDRLAQRIVAEGLSVRSVEEIVTLMASEPSAAKKSKGPRAGRRLSPALSDLASRLSDRFDTRVKVDLGQRKGKIVVEFASIEDLERILGTIAPGEGRVLEQSLAEAGSESDAEA</sequence>
<dbReference type="Pfam" id="PF02195">
    <property type="entry name" value="ParB_N"/>
    <property type="match status" value="1"/>
</dbReference>
<dbReference type="RefSeq" id="WP_222980872.1">
    <property type="nucleotide sequence ID" value="NZ_JAINVZ010000021.1"/>
</dbReference>
<evidence type="ECO:0000256" key="3">
    <source>
        <dbReference type="ARBA" id="ARBA00023125"/>
    </source>
</evidence>
<dbReference type="PANTHER" id="PTHR33375">
    <property type="entry name" value="CHROMOSOME-PARTITIONING PROTEIN PARB-RELATED"/>
    <property type="match status" value="1"/>
</dbReference>
<keyword evidence="3" id="KW-0238">DNA-binding</keyword>
<dbReference type="InterPro" id="IPR036086">
    <property type="entry name" value="ParB/Sulfiredoxin_sf"/>
</dbReference>
<dbReference type="InterPro" id="IPR041468">
    <property type="entry name" value="HTH_ParB/Spo0J"/>
</dbReference>
<proteinExistence type="inferred from homology"/>
<dbReference type="InterPro" id="IPR057240">
    <property type="entry name" value="ParB_dimer_C"/>
</dbReference>
<dbReference type="Gene3D" id="3.90.1530.30">
    <property type="match status" value="1"/>
</dbReference>
<dbReference type="SMART" id="SM00470">
    <property type="entry name" value="ParB"/>
    <property type="match status" value="1"/>
</dbReference>
<evidence type="ECO:0000256" key="1">
    <source>
        <dbReference type="ARBA" id="ARBA00006295"/>
    </source>
</evidence>
<name>A0ABS7QY56_9ACTN</name>
<dbReference type="Pfam" id="PF17762">
    <property type="entry name" value="HTH_ParB"/>
    <property type="match status" value="1"/>
</dbReference>
<feature type="domain" description="ParB-like N-terminal" evidence="5">
    <location>
        <begin position="95"/>
        <end position="185"/>
    </location>
</feature>
<evidence type="ECO:0000313" key="6">
    <source>
        <dbReference type="EMBL" id="MBY8888145.1"/>
    </source>
</evidence>
<comment type="similarity">
    <text evidence="1">Belongs to the ParB family.</text>
</comment>
<dbReference type="PANTHER" id="PTHR33375:SF1">
    <property type="entry name" value="CHROMOSOME-PARTITIONING PROTEIN PARB-RELATED"/>
    <property type="match status" value="1"/>
</dbReference>
<dbReference type="SUPFAM" id="SSF110849">
    <property type="entry name" value="ParB/Sulfiredoxin"/>
    <property type="match status" value="1"/>
</dbReference>
<dbReference type="CDD" id="cd16393">
    <property type="entry name" value="SPO0J_N"/>
    <property type="match status" value="1"/>
</dbReference>
<evidence type="ECO:0000259" key="5">
    <source>
        <dbReference type="SMART" id="SM00470"/>
    </source>
</evidence>
<organism evidence="6 7">
    <name type="scientific">Streptantibioticus parmotrematis</name>
    <dbReference type="NCBI Taxonomy" id="2873249"/>
    <lineage>
        <taxon>Bacteria</taxon>
        <taxon>Bacillati</taxon>
        <taxon>Actinomycetota</taxon>
        <taxon>Actinomycetes</taxon>
        <taxon>Kitasatosporales</taxon>
        <taxon>Streptomycetaceae</taxon>
        <taxon>Streptantibioticus</taxon>
    </lineage>
</organism>
<gene>
    <name evidence="6" type="ORF">K7472_25380</name>
</gene>
<evidence type="ECO:0000256" key="2">
    <source>
        <dbReference type="ARBA" id="ARBA00022829"/>
    </source>
</evidence>
<reference evidence="6 7" key="1">
    <citation type="submission" date="2021-08" db="EMBL/GenBank/DDBJ databases">
        <title>Streptomyces sp. PTM05 isolated from lichen.</title>
        <authorList>
            <person name="Somphong A."/>
            <person name="Phongsopitanun W."/>
            <person name="Tanasupawat S."/>
        </authorList>
    </citation>
    <scope>NUCLEOTIDE SEQUENCE [LARGE SCALE GENOMIC DNA]</scope>
    <source>
        <strain evidence="6 7">Ptm05</strain>
    </source>
</reference>
<dbReference type="Pfam" id="PF23552">
    <property type="entry name" value="ParB_C"/>
    <property type="match status" value="1"/>
</dbReference>
<dbReference type="Proteomes" id="UP001198565">
    <property type="component" value="Unassembled WGS sequence"/>
</dbReference>
<dbReference type="NCBIfam" id="TIGR00180">
    <property type="entry name" value="parB_part"/>
    <property type="match status" value="1"/>
</dbReference>
<dbReference type="SUPFAM" id="SSF109709">
    <property type="entry name" value="KorB DNA-binding domain-like"/>
    <property type="match status" value="1"/>
</dbReference>
<comment type="caution">
    <text evidence="6">The sequence shown here is derived from an EMBL/GenBank/DDBJ whole genome shotgun (WGS) entry which is preliminary data.</text>
</comment>
<keyword evidence="7" id="KW-1185">Reference proteome</keyword>
<evidence type="ECO:0000313" key="7">
    <source>
        <dbReference type="Proteomes" id="UP001198565"/>
    </source>
</evidence>
<dbReference type="InterPro" id="IPR050336">
    <property type="entry name" value="Chromosome_partition/occlusion"/>
</dbReference>